<dbReference type="PRINTS" id="PR01036">
    <property type="entry name" value="TCRTETB"/>
</dbReference>
<dbReference type="OrthoDB" id="7375466at2"/>
<evidence type="ECO:0000256" key="3">
    <source>
        <dbReference type="ARBA" id="ARBA00022475"/>
    </source>
</evidence>
<evidence type="ECO:0000256" key="6">
    <source>
        <dbReference type="ARBA" id="ARBA00023136"/>
    </source>
</evidence>
<feature type="transmembrane region" description="Helical" evidence="7">
    <location>
        <begin position="332"/>
        <end position="353"/>
    </location>
</feature>
<feature type="transmembrane region" description="Helical" evidence="7">
    <location>
        <begin position="103"/>
        <end position="124"/>
    </location>
</feature>
<dbReference type="Gene3D" id="1.20.1250.20">
    <property type="entry name" value="MFS general substrate transporter like domains"/>
    <property type="match status" value="1"/>
</dbReference>
<feature type="transmembrane region" description="Helical" evidence="7">
    <location>
        <begin position="223"/>
        <end position="242"/>
    </location>
</feature>
<dbReference type="Gene3D" id="1.20.1720.10">
    <property type="entry name" value="Multidrug resistance protein D"/>
    <property type="match status" value="1"/>
</dbReference>
<dbReference type="EMBL" id="LSTQ01000001">
    <property type="protein sequence ID" value="OAH32571.1"/>
    <property type="molecule type" value="Genomic_DNA"/>
</dbReference>
<feature type="transmembrane region" description="Helical" evidence="7">
    <location>
        <begin position="199"/>
        <end position="217"/>
    </location>
</feature>
<dbReference type="PANTHER" id="PTHR42718">
    <property type="entry name" value="MAJOR FACILITATOR SUPERFAMILY MULTIDRUG TRANSPORTER MFSC"/>
    <property type="match status" value="1"/>
</dbReference>
<dbReference type="InterPro" id="IPR011701">
    <property type="entry name" value="MFS"/>
</dbReference>
<keyword evidence="3" id="KW-1003">Cell membrane</keyword>
<keyword evidence="2" id="KW-0813">Transport</keyword>
<dbReference type="InterPro" id="IPR020846">
    <property type="entry name" value="MFS_dom"/>
</dbReference>
<keyword evidence="6 7" id="KW-0472">Membrane</keyword>
<dbReference type="InterPro" id="IPR036259">
    <property type="entry name" value="MFS_trans_sf"/>
</dbReference>
<evidence type="ECO:0000256" key="2">
    <source>
        <dbReference type="ARBA" id="ARBA00022448"/>
    </source>
</evidence>
<feature type="domain" description="Major facilitator superfamily (MFS) profile" evidence="8">
    <location>
        <begin position="12"/>
        <end position="456"/>
    </location>
</feature>
<gene>
    <name evidence="9" type="ORF">AYJ05_02585</name>
</gene>
<feature type="transmembrane region" description="Helical" evidence="7">
    <location>
        <begin position="269"/>
        <end position="292"/>
    </location>
</feature>
<evidence type="ECO:0000256" key="5">
    <source>
        <dbReference type="ARBA" id="ARBA00022989"/>
    </source>
</evidence>
<evidence type="ECO:0000256" key="1">
    <source>
        <dbReference type="ARBA" id="ARBA00004651"/>
    </source>
</evidence>
<protein>
    <recommendedName>
        <fullName evidence="8">Major facilitator superfamily (MFS) profile domain-containing protein</fullName>
    </recommendedName>
</protein>
<dbReference type="InterPro" id="IPR004638">
    <property type="entry name" value="EmrB-like"/>
</dbReference>
<dbReference type="NCBIfam" id="TIGR00711">
    <property type="entry name" value="efflux_EmrB"/>
    <property type="match status" value="1"/>
</dbReference>
<evidence type="ECO:0000313" key="10">
    <source>
        <dbReference type="Proteomes" id="UP000076947"/>
    </source>
</evidence>
<dbReference type="PANTHER" id="PTHR42718:SF42">
    <property type="entry name" value="EXPORT PROTEIN"/>
    <property type="match status" value="1"/>
</dbReference>
<dbReference type="SUPFAM" id="SSF103473">
    <property type="entry name" value="MFS general substrate transporter"/>
    <property type="match status" value="2"/>
</dbReference>
<sequence>MPSVSKPQAWRALAALCLGFFMVLMDQTIVAVATPEIMANFDTEFDQVVWVTSIYLLCMVVPLLFTGRLGDRFGQARMFQLGISVFVIAALAASLAPNLGVLLVARAVQGLGAAILTPQTMAVINRIFPQDARGPALGVWGAVGSVASLVGPVLGGIIISTFGWRGVFVLHLPLGIAALVLSALWVPRLPTYARSIDKLSVVVTLVGMTSAVIAIQQGPGLGWPWWTFVLLIGGIGLIVWFVRLQATASKRGTEPLVPLPLFKNRNYSLGAFSISTMGFAVASQMLPIMMWFQTGRGLTSAEAGLMMVPMAVAAGLGSPLVGPLADRIKPRLLSVFGFGSVIAALLWIAGIMYTDAALFWFIGASALLGVGNAFVWAPNSVTAMRTVDLRYMGAASGVYNTTRQVGAVVGAAAVGAAMQVGSASLGLHQGMAISLVLPATVMVAGLIAVACFENTLTPKG</sequence>
<keyword evidence="5 7" id="KW-1133">Transmembrane helix</keyword>
<feature type="transmembrane region" description="Helical" evidence="7">
    <location>
        <begin position="359"/>
        <end position="384"/>
    </location>
</feature>
<evidence type="ECO:0000313" key="9">
    <source>
        <dbReference type="EMBL" id="OAH32571.1"/>
    </source>
</evidence>
<dbReference type="AlphaFoldDB" id="A0A177IWA9"/>
<accession>A0A177IWA9</accession>
<keyword evidence="4 7" id="KW-0812">Transmembrane</keyword>
<organism evidence="9 10">
    <name type="scientific">Corynebacterium stationis</name>
    <dbReference type="NCBI Taxonomy" id="1705"/>
    <lineage>
        <taxon>Bacteria</taxon>
        <taxon>Bacillati</taxon>
        <taxon>Actinomycetota</taxon>
        <taxon>Actinomycetes</taxon>
        <taxon>Mycobacteriales</taxon>
        <taxon>Corynebacteriaceae</taxon>
        <taxon>Corynebacterium</taxon>
    </lineage>
</organism>
<reference evidence="10" key="1">
    <citation type="submission" date="2016-02" db="EMBL/GenBank/DDBJ databases">
        <authorList>
            <person name="Kaur G."/>
            <person name="Nair G.R."/>
            <person name="Mayilraj S."/>
        </authorList>
    </citation>
    <scope>NUCLEOTIDE SEQUENCE [LARGE SCALE GENOMIC DNA]</scope>
    <source>
        <strain evidence="10">GA-15</strain>
    </source>
</reference>
<dbReference type="GO" id="GO:0005886">
    <property type="term" value="C:plasma membrane"/>
    <property type="evidence" value="ECO:0007669"/>
    <property type="project" value="UniProtKB-SubCell"/>
</dbReference>
<comment type="caution">
    <text evidence="9">The sequence shown here is derived from an EMBL/GenBank/DDBJ whole genome shotgun (WGS) entry which is preliminary data.</text>
</comment>
<feature type="transmembrane region" description="Helical" evidence="7">
    <location>
        <begin position="431"/>
        <end position="452"/>
    </location>
</feature>
<feature type="transmembrane region" description="Helical" evidence="7">
    <location>
        <begin position="168"/>
        <end position="187"/>
    </location>
</feature>
<dbReference type="Pfam" id="PF07690">
    <property type="entry name" value="MFS_1"/>
    <property type="match status" value="1"/>
</dbReference>
<dbReference type="GO" id="GO:0022857">
    <property type="term" value="F:transmembrane transporter activity"/>
    <property type="evidence" value="ECO:0007669"/>
    <property type="project" value="InterPro"/>
</dbReference>
<evidence type="ECO:0000256" key="7">
    <source>
        <dbReference type="SAM" id="Phobius"/>
    </source>
</evidence>
<dbReference type="PROSITE" id="PS50850">
    <property type="entry name" value="MFS"/>
    <property type="match status" value="1"/>
</dbReference>
<feature type="transmembrane region" description="Helical" evidence="7">
    <location>
        <begin position="47"/>
        <end position="66"/>
    </location>
</feature>
<feature type="transmembrane region" description="Helical" evidence="7">
    <location>
        <begin position="405"/>
        <end position="425"/>
    </location>
</feature>
<evidence type="ECO:0000256" key="4">
    <source>
        <dbReference type="ARBA" id="ARBA00022692"/>
    </source>
</evidence>
<evidence type="ECO:0000259" key="8">
    <source>
        <dbReference type="PROSITE" id="PS50850"/>
    </source>
</evidence>
<name>A0A177IWA9_9CORY</name>
<dbReference type="STRING" id="1705.CA21670_07045"/>
<proteinExistence type="predicted"/>
<feature type="transmembrane region" description="Helical" evidence="7">
    <location>
        <begin position="136"/>
        <end position="162"/>
    </location>
</feature>
<dbReference type="Proteomes" id="UP000076947">
    <property type="component" value="Unassembled WGS sequence"/>
</dbReference>
<comment type="subcellular location">
    <subcellularLocation>
        <location evidence="1">Cell membrane</location>
        <topology evidence="1">Multi-pass membrane protein</topology>
    </subcellularLocation>
</comment>
<feature type="transmembrane region" description="Helical" evidence="7">
    <location>
        <begin position="304"/>
        <end position="325"/>
    </location>
</feature>
<feature type="transmembrane region" description="Helical" evidence="7">
    <location>
        <begin position="78"/>
        <end position="97"/>
    </location>
</feature>
<keyword evidence="10" id="KW-1185">Reference proteome</keyword>